<evidence type="ECO:0000256" key="8">
    <source>
        <dbReference type="SAM" id="SignalP"/>
    </source>
</evidence>
<dbReference type="InterPro" id="IPR001344">
    <property type="entry name" value="Chloro_AB-bd_pln"/>
</dbReference>
<evidence type="ECO:0000256" key="6">
    <source>
        <dbReference type="ARBA" id="ARBA00022640"/>
    </source>
</evidence>
<comment type="similarity">
    <text evidence="3">Belongs to the fucoxanthin chlorophyll protein family.</text>
</comment>
<feature type="binding site" evidence="7">
    <location>
        <position position="191"/>
    </location>
    <ligand>
        <name>chlorophyll a</name>
        <dbReference type="ChEBI" id="CHEBI:58416"/>
        <label>1</label>
    </ligand>
</feature>
<keyword evidence="7" id="KW-0148">Chlorophyll</keyword>
<feature type="binding site" evidence="7">
    <location>
        <position position="197"/>
    </location>
    <ligand>
        <name>chlorophyll a</name>
        <dbReference type="ChEBI" id="CHEBI:58416"/>
        <label>1</label>
    </ligand>
</feature>
<feature type="signal peptide" evidence="8">
    <location>
        <begin position="1"/>
        <end position="19"/>
    </location>
</feature>
<proteinExistence type="inferred from homology"/>
<reference evidence="9" key="1">
    <citation type="submission" date="2021-01" db="EMBL/GenBank/DDBJ databases">
        <authorList>
            <person name="Corre E."/>
            <person name="Pelletier E."/>
            <person name="Niang G."/>
            <person name="Scheremetjew M."/>
            <person name="Finn R."/>
            <person name="Kale V."/>
            <person name="Holt S."/>
            <person name="Cochrane G."/>
            <person name="Meng A."/>
            <person name="Brown T."/>
            <person name="Cohen L."/>
        </authorList>
    </citation>
    <scope>NUCLEOTIDE SEQUENCE</scope>
    <source>
        <strain evidence="9">RCC1693</strain>
    </source>
</reference>
<dbReference type="AlphaFoldDB" id="A0A6T7DTH4"/>
<evidence type="ECO:0000256" key="2">
    <source>
        <dbReference type="ARBA" id="ARBA00004229"/>
    </source>
</evidence>
<dbReference type="GO" id="GO:0016020">
    <property type="term" value="C:membrane"/>
    <property type="evidence" value="ECO:0007669"/>
    <property type="project" value="InterPro"/>
</dbReference>
<evidence type="ECO:0000256" key="7">
    <source>
        <dbReference type="PIRSR" id="PIRSR601344-1"/>
    </source>
</evidence>
<evidence type="ECO:0000256" key="4">
    <source>
        <dbReference type="ARBA" id="ARBA00022528"/>
    </source>
</evidence>
<dbReference type="EMBL" id="HBGT01016008">
    <property type="protein sequence ID" value="CAD9415306.1"/>
    <property type="molecule type" value="Transcribed_RNA"/>
</dbReference>
<keyword evidence="6" id="KW-0934">Plastid</keyword>
<feature type="binding site" evidence="7">
    <location>
        <position position="84"/>
    </location>
    <ligand>
        <name>chlorophyll a</name>
        <dbReference type="ChEBI" id="CHEBI:58416"/>
        <label>1</label>
    </ligand>
</feature>
<feature type="binding site" description="axial binding residue" evidence="7">
    <location>
        <position position="86"/>
    </location>
    <ligand>
        <name>chlorophyll b</name>
        <dbReference type="ChEBI" id="CHEBI:61721"/>
        <label>1</label>
    </ligand>
    <ligandPart>
        <name>Mg</name>
        <dbReference type="ChEBI" id="CHEBI:25107"/>
    </ligandPart>
</feature>
<protein>
    <submittedName>
        <fullName evidence="9">Uncharacterized protein</fullName>
    </submittedName>
</protein>
<dbReference type="Pfam" id="PF00504">
    <property type="entry name" value="Chloroa_b-bind"/>
    <property type="match status" value="1"/>
</dbReference>
<evidence type="ECO:0000256" key="1">
    <source>
        <dbReference type="ARBA" id="ARBA00004022"/>
    </source>
</evidence>
<dbReference type="SUPFAM" id="SSF103511">
    <property type="entry name" value="Chlorophyll a-b binding protein"/>
    <property type="match status" value="1"/>
</dbReference>
<keyword evidence="8" id="KW-0732">Signal</keyword>
<dbReference type="PANTHER" id="PTHR21649">
    <property type="entry name" value="CHLOROPHYLL A/B BINDING PROTEIN"/>
    <property type="match status" value="1"/>
</dbReference>
<feature type="binding site" evidence="7">
    <location>
        <position position="120"/>
    </location>
    <ligand>
        <name>chlorophyll a</name>
        <dbReference type="ChEBI" id="CHEBI:58416"/>
        <label>1</label>
    </ligand>
</feature>
<dbReference type="GO" id="GO:0016168">
    <property type="term" value="F:chlorophyll binding"/>
    <property type="evidence" value="ECO:0007669"/>
    <property type="project" value="UniProtKB-KW"/>
</dbReference>
<organism evidence="9">
    <name type="scientific">Florenciella parvula</name>
    <dbReference type="NCBI Taxonomy" id="236787"/>
    <lineage>
        <taxon>Eukaryota</taxon>
        <taxon>Sar</taxon>
        <taxon>Stramenopiles</taxon>
        <taxon>Ochrophyta</taxon>
        <taxon>Dictyochophyceae</taxon>
        <taxon>Florenciellales</taxon>
        <taxon>Florenciella</taxon>
    </lineage>
</organism>
<evidence type="ECO:0000256" key="5">
    <source>
        <dbReference type="ARBA" id="ARBA00022531"/>
    </source>
</evidence>
<feature type="binding site" evidence="7">
    <location>
        <position position="192"/>
    </location>
    <ligand>
        <name>chlorophyll a</name>
        <dbReference type="ChEBI" id="CHEBI:58416"/>
        <label>1</label>
    </ligand>
</feature>
<feature type="binding site" evidence="7">
    <location>
        <position position="195"/>
    </location>
    <ligand>
        <name>chlorophyll a</name>
        <dbReference type="ChEBI" id="CHEBI:58416"/>
        <label>1</label>
    </ligand>
</feature>
<keyword evidence="5" id="KW-0602">Photosynthesis</keyword>
<dbReference type="GO" id="GO:0009765">
    <property type="term" value="P:photosynthesis, light harvesting"/>
    <property type="evidence" value="ECO:0007669"/>
    <property type="project" value="InterPro"/>
</dbReference>
<keyword evidence="4" id="KW-0150">Chloroplast</keyword>
<accession>A0A6T7DTH4</accession>
<comment type="subcellular location">
    <subcellularLocation>
        <location evidence="2">Plastid</location>
        <location evidence="2">Chloroplast</location>
    </subcellularLocation>
</comment>
<evidence type="ECO:0000256" key="3">
    <source>
        <dbReference type="ARBA" id="ARBA00005933"/>
    </source>
</evidence>
<comment type="function">
    <text evidence="1">The light-harvesting complex (LHC) functions as a light receptor, it captures and delivers excitation energy to photosystems with which it is closely associated. Energy is transferred from the carotenoid and chlorophyll C (or B) to chlorophyll A and the photosynthetic reaction centers where it is used to synthesize ATP and reducing power.</text>
</comment>
<feature type="chain" id="PRO_5036393668" evidence="8">
    <location>
        <begin position="20"/>
        <end position="225"/>
    </location>
</feature>
<evidence type="ECO:0000313" key="9">
    <source>
        <dbReference type="EMBL" id="CAD9415288.1"/>
    </source>
</evidence>
<gene>
    <name evidence="9" type="ORF">FPAR1323_LOCUS8543</name>
    <name evidence="10" type="ORF">FPAR1323_LOCUS8546</name>
    <name evidence="11" type="ORF">FPAR1323_LOCUS8547</name>
</gene>
<evidence type="ECO:0000313" key="11">
    <source>
        <dbReference type="EMBL" id="CAD9415306.1"/>
    </source>
</evidence>
<dbReference type="EMBL" id="HBGT01016005">
    <property type="protein sequence ID" value="CAD9415302.1"/>
    <property type="molecule type" value="Transcribed_RNA"/>
</dbReference>
<dbReference type="InterPro" id="IPR022796">
    <property type="entry name" value="Chloroa_b-bind"/>
</dbReference>
<dbReference type="EMBL" id="HBGT01016001">
    <property type="protein sequence ID" value="CAD9415288.1"/>
    <property type="molecule type" value="Transcribed_RNA"/>
</dbReference>
<feature type="binding site" evidence="7">
    <location>
        <position position="81"/>
    </location>
    <ligand>
        <name>chlorophyll a</name>
        <dbReference type="ChEBI" id="CHEBI:58416"/>
        <label>1</label>
    </ligand>
</feature>
<keyword evidence="7" id="KW-0157">Chromophore</keyword>
<dbReference type="Gene3D" id="1.10.3460.10">
    <property type="entry name" value="Chlorophyll a/b binding protein domain"/>
    <property type="match status" value="1"/>
</dbReference>
<name>A0A6T7DTH4_9STRA</name>
<evidence type="ECO:0000313" key="10">
    <source>
        <dbReference type="EMBL" id="CAD9415302.1"/>
    </source>
</evidence>
<sequence length="225" mass="24625">MNNWRFLLVVLGWLAPCSAFQPVLRSARASTAVRAEIATGSSSSVDVKSMPGVTNPVGFFDPFGICEDADPQIVYWLRAAELKHGRVTMLATTGWLVNTGGTFWPGTFDGEHTWASLGSQPLHAWANMAADRPSAPYEILIFAGIVETYDELRGERGEKHYTQGGPIGLQFDPLGFQTRYSPEQMLRQQNKELNNGRLAMLGMASFLAAAQIKGSVPFLPTIFEG</sequence>
<dbReference type="GO" id="GO:0009507">
    <property type="term" value="C:chloroplast"/>
    <property type="evidence" value="ECO:0007669"/>
    <property type="project" value="UniProtKB-SubCell"/>
</dbReference>